<evidence type="ECO:0000256" key="6">
    <source>
        <dbReference type="PIRNR" id="PIRNR000139"/>
    </source>
</evidence>
<dbReference type="GO" id="GO:0019154">
    <property type="term" value="F:glycolate dehydrogenase activity"/>
    <property type="evidence" value="ECO:0007669"/>
    <property type="project" value="UniProtKB-EC"/>
</dbReference>
<comment type="function">
    <text evidence="6">Component of a complex that catalyzes the oxidation of glycolate to glyoxylate.</text>
</comment>
<keyword evidence="4 6" id="KW-0408">Iron</keyword>
<feature type="domain" description="4Fe-4S ferredoxin-type" evidence="7">
    <location>
        <begin position="12"/>
        <end position="43"/>
    </location>
</feature>
<dbReference type="Gene3D" id="1.10.1060.10">
    <property type="entry name" value="Alpha-helical ferredoxin"/>
    <property type="match status" value="1"/>
</dbReference>
<reference evidence="8" key="1">
    <citation type="submission" date="2022-12" db="EMBL/GenBank/DDBJ databases">
        <title>Reference genome sequencing for broad-spectrum identification of bacterial and archaeal isolates by mass spectrometry.</title>
        <authorList>
            <person name="Sekiguchi Y."/>
            <person name="Tourlousse D.M."/>
        </authorList>
    </citation>
    <scope>NUCLEOTIDE SEQUENCE</scope>
    <source>
        <strain evidence="8">TSL-P1</strain>
    </source>
</reference>
<dbReference type="AlphaFoldDB" id="A0A9W6GH58"/>
<keyword evidence="2 6" id="KW-0479">Metal-binding</keyword>
<evidence type="ECO:0000313" key="8">
    <source>
        <dbReference type="EMBL" id="GLI53938.1"/>
    </source>
</evidence>
<dbReference type="InterPro" id="IPR004017">
    <property type="entry name" value="Cys_rich_dom"/>
</dbReference>
<comment type="cofactor">
    <cofactor evidence="6">
        <name>[4Fe-4S] cluster</name>
        <dbReference type="ChEBI" id="CHEBI:49883"/>
    </cofactor>
    <text evidence="6">Binds 2 [4Fe-4S] clusters.</text>
</comment>
<evidence type="ECO:0000256" key="3">
    <source>
        <dbReference type="ARBA" id="ARBA00022737"/>
    </source>
</evidence>
<comment type="caution">
    <text evidence="8">The sequence shown here is derived from an EMBL/GenBank/DDBJ whole genome shotgun (WGS) entry which is preliminary data.</text>
</comment>
<evidence type="ECO:0000256" key="4">
    <source>
        <dbReference type="ARBA" id="ARBA00023004"/>
    </source>
</evidence>
<comment type="catalytic activity">
    <reaction evidence="6">
        <text>glycolate + A = glyoxylate + AH2</text>
        <dbReference type="Rhea" id="RHEA:21264"/>
        <dbReference type="ChEBI" id="CHEBI:13193"/>
        <dbReference type="ChEBI" id="CHEBI:17499"/>
        <dbReference type="ChEBI" id="CHEBI:29805"/>
        <dbReference type="ChEBI" id="CHEBI:36655"/>
        <dbReference type="EC" id="1.1.99.14"/>
    </reaction>
</comment>
<evidence type="ECO:0000259" key="7">
    <source>
        <dbReference type="PROSITE" id="PS51379"/>
    </source>
</evidence>
<dbReference type="PROSITE" id="PS00198">
    <property type="entry name" value="4FE4S_FER_1"/>
    <property type="match status" value="2"/>
</dbReference>
<keyword evidence="1 6" id="KW-0004">4Fe-4S</keyword>
<proteinExistence type="predicted"/>
<accession>A0A9W6GH58</accession>
<keyword evidence="9" id="KW-1185">Reference proteome</keyword>
<dbReference type="InterPro" id="IPR012257">
    <property type="entry name" value="Glc_ox_4Fe-4S"/>
</dbReference>
<dbReference type="PIRSF" id="PIRSF000139">
    <property type="entry name" value="Glc_ox_4Fe-4S"/>
    <property type="match status" value="1"/>
</dbReference>
<dbReference type="Proteomes" id="UP001144297">
    <property type="component" value="Unassembled WGS sequence"/>
</dbReference>
<dbReference type="PROSITE" id="PS51379">
    <property type="entry name" value="4FE4S_FER_2"/>
    <property type="match status" value="1"/>
</dbReference>
<evidence type="ECO:0000256" key="5">
    <source>
        <dbReference type="ARBA" id="ARBA00023014"/>
    </source>
</evidence>
<dbReference type="SUPFAM" id="SSF46548">
    <property type="entry name" value="alpha-helical ferredoxin"/>
    <property type="match status" value="1"/>
</dbReference>
<gene>
    <name evidence="8" type="ORF">TISLANDTSLP1_16310</name>
</gene>
<dbReference type="EC" id="1.1.99.14" evidence="6"/>
<keyword evidence="6" id="KW-0813">Transport</keyword>
<dbReference type="Pfam" id="PF02754">
    <property type="entry name" value="CCG"/>
    <property type="match status" value="2"/>
</dbReference>
<dbReference type="Pfam" id="PF13183">
    <property type="entry name" value="Fer4_8"/>
    <property type="match status" value="1"/>
</dbReference>
<organism evidence="8 9">
    <name type="scientific">Thermodesulfovibrio yellowstonii</name>
    <dbReference type="NCBI Taxonomy" id="28262"/>
    <lineage>
        <taxon>Bacteria</taxon>
        <taxon>Pseudomonadati</taxon>
        <taxon>Nitrospirota</taxon>
        <taxon>Thermodesulfovibrionia</taxon>
        <taxon>Thermodesulfovibrionales</taxon>
        <taxon>Thermodesulfovibrionaceae</taxon>
        <taxon>Thermodesulfovibrio</taxon>
    </lineage>
</organism>
<keyword evidence="5 6" id="KW-0411">Iron-sulfur</keyword>
<keyword evidence="3" id="KW-0677">Repeat</keyword>
<dbReference type="PANTHER" id="PTHR32479">
    <property type="entry name" value="GLYCOLATE OXIDASE IRON-SULFUR SUBUNIT"/>
    <property type="match status" value="1"/>
</dbReference>
<evidence type="ECO:0000256" key="1">
    <source>
        <dbReference type="ARBA" id="ARBA00022485"/>
    </source>
</evidence>
<dbReference type="GO" id="GO:0051539">
    <property type="term" value="F:4 iron, 4 sulfur cluster binding"/>
    <property type="evidence" value="ECO:0007669"/>
    <property type="project" value="UniProtKB-UniRule"/>
</dbReference>
<name>A0A9W6GH58_9BACT</name>
<sequence length="438" mass="49003">MATVISKTVFDDIETLKKELIRCMKCGNCMSACPIYNVEKKESSVARGKIALGEAILSDEINIDDETLVKLIFNCLVCKSCMLACPSGVRYDRIILGLRAAIAKKKGIPFVKKALFKLLKNPELFDKGMKAFATMQGLFLREEGEKKRTPKRFLKGISPRFDEQFILPELSRESFRDRVNETVEAKSSQATVIFFTGCSVNYLYPEVGDDLLYVLNKNNVSVITPKKQNCCGMPVMVHGDIDTARELARKNIDIFEQTNAQYIVTVCGSCGSALKHEYPLILEGTEYGEKAKKWTERVYDISTFLLKVINFKPPKGKVELKVTYHDSCHLKKSMKVFNEPRQLLKMVPGLTLIEMKKPDACCGSGGSYHLTHADTSIKIAKAKAEDIKATGADTVCTGCPACMMEIFESMHRFEGQCNVTHTVSLLAQSYKAEEKENV</sequence>
<dbReference type="InterPro" id="IPR009051">
    <property type="entry name" value="Helical_ferredxn"/>
</dbReference>
<evidence type="ECO:0000313" key="9">
    <source>
        <dbReference type="Proteomes" id="UP001144297"/>
    </source>
</evidence>
<dbReference type="PANTHER" id="PTHR32479:SF20">
    <property type="entry name" value="GLYCOLATE OXIDASE IRON-SULFUR SUBUNIT"/>
    <property type="match status" value="1"/>
</dbReference>
<protein>
    <recommendedName>
        <fullName evidence="6">Glycolate oxidase iron-sulfur subunit</fullName>
        <ecNumber evidence="6">1.1.99.14</ecNumber>
    </recommendedName>
</protein>
<dbReference type="GO" id="GO:0046872">
    <property type="term" value="F:metal ion binding"/>
    <property type="evidence" value="ECO:0007669"/>
    <property type="project" value="UniProtKB-UniRule"/>
</dbReference>
<dbReference type="InterPro" id="IPR017900">
    <property type="entry name" value="4Fe4S_Fe_S_CS"/>
</dbReference>
<evidence type="ECO:0000256" key="2">
    <source>
        <dbReference type="ARBA" id="ARBA00022723"/>
    </source>
</evidence>
<keyword evidence="6" id="KW-0249">Electron transport</keyword>
<comment type="catalytic activity">
    <reaction evidence="6">
        <text>(R)-lactate + A = pyruvate + AH2</text>
        <dbReference type="Rhea" id="RHEA:15089"/>
        <dbReference type="ChEBI" id="CHEBI:13193"/>
        <dbReference type="ChEBI" id="CHEBI:15361"/>
        <dbReference type="ChEBI" id="CHEBI:16004"/>
        <dbReference type="ChEBI" id="CHEBI:17499"/>
    </reaction>
</comment>
<dbReference type="InterPro" id="IPR017896">
    <property type="entry name" value="4Fe4S_Fe-S-bd"/>
</dbReference>
<dbReference type="EMBL" id="BSDX01000001">
    <property type="protein sequence ID" value="GLI53938.1"/>
    <property type="molecule type" value="Genomic_DNA"/>
</dbReference>